<dbReference type="AlphaFoldDB" id="A0A2G2ZSS7"/>
<accession>A0A2G2ZSS7</accession>
<dbReference type="SUPFAM" id="SSF53756">
    <property type="entry name" value="UDP-Glycosyltransferase/glycogen phosphorylase"/>
    <property type="match status" value="1"/>
</dbReference>
<evidence type="ECO:0000256" key="1">
    <source>
        <dbReference type="ARBA" id="ARBA00009995"/>
    </source>
</evidence>
<dbReference type="STRING" id="4072.A0A2G2ZSS7"/>
<name>A0A2G2ZSS7_CAPAN</name>
<dbReference type="SMR" id="A0A2G2ZSS7"/>
<reference evidence="2 3" key="2">
    <citation type="journal article" date="2017" name="Genome Biol.">
        <title>New reference genome sequences of hot pepper reveal the massive evolution of plant disease-resistance genes by retroduplication.</title>
        <authorList>
            <person name="Kim S."/>
            <person name="Park J."/>
            <person name="Yeom S.I."/>
            <person name="Kim Y.M."/>
            <person name="Seo E."/>
            <person name="Kim K.T."/>
            <person name="Kim M.S."/>
            <person name="Lee J.M."/>
            <person name="Cheong K."/>
            <person name="Shin H.S."/>
            <person name="Kim S.B."/>
            <person name="Han K."/>
            <person name="Lee J."/>
            <person name="Park M."/>
            <person name="Lee H.A."/>
            <person name="Lee H.Y."/>
            <person name="Lee Y."/>
            <person name="Oh S."/>
            <person name="Lee J.H."/>
            <person name="Choi E."/>
            <person name="Choi E."/>
            <person name="Lee S.E."/>
            <person name="Jeon J."/>
            <person name="Kim H."/>
            <person name="Choi G."/>
            <person name="Song H."/>
            <person name="Lee J."/>
            <person name="Lee S.C."/>
            <person name="Kwon J.K."/>
            <person name="Lee H.Y."/>
            <person name="Koo N."/>
            <person name="Hong Y."/>
            <person name="Kim R.W."/>
            <person name="Kang W.H."/>
            <person name="Huh J.H."/>
            <person name="Kang B.C."/>
            <person name="Yang T.J."/>
            <person name="Lee Y.H."/>
            <person name="Bennetzen J.L."/>
            <person name="Choi D."/>
        </authorList>
    </citation>
    <scope>NUCLEOTIDE SEQUENCE [LARGE SCALE GENOMIC DNA]</scope>
    <source>
        <strain evidence="3">cv. CM334</strain>
    </source>
</reference>
<sequence>MHSNSYLRLRREKSSLEMEIGFIISGIVNAHVGIAGEGKVIAPSDSKYKTSKLVVGICCYILFVSGILSTDVHGESFWFVVSRLVNAHCLIGTLKTLKPFSLSRATTDTHPVYCKVYERIPLSLPIFLSITGLPKLRFPNLPSLGCSTGRYPPIIMHILGQFVNFEKADWVLFNSFNKLEEEVGAPYSLCSQAKQHIMFLCVVKPDEQSKLPSDFIKETSGKGLVVTWCSQLEVVAHHTIRCFISHCRWNSNLKRQ</sequence>
<proteinExistence type="inferred from homology"/>
<dbReference type="EMBL" id="AYRZ02000004">
    <property type="protein sequence ID" value="PHT85025.1"/>
    <property type="molecule type" value="Genomic_DNA"/>
</dbReference>
<evidence type="ECO:0000313" key="3">
    <source>
        <dbReference type="Proteomes" id="UP000222542"/>
    </source>
</evidence>
<organism evidence="2 3">
    <name type="scientific">Capsicum annuum</name>
    <name type="common">Capsicum pepper</name>
    <dbReference type="NCBI Taxonomy" id="4072"/>
    <lineage>
        <taxon>Eukaryota</taxon>
        <taxon>Viridiplantae</taxon>
        <taxon>Streptophyta</taxon>
        <taxon>Embryophyta</taxon>
        <taxon>Tracheophyta</taxon>
        <taxon>Spermatophyta</taxon>
        <taxon>Magnoliopsida</taxon>
        <taxon>eudicotyledons</taxon>
        <taxon>Gunneridae</taxon>
        <taxon>Pentapetalae</taxon>
        <taxon>asterids</taxon>
        <taxon>lamiids</taxon>
        <taxon>Solanales</taxon>
        <taxon>Solanaceae</taxon>
        <taxon>Solanoideae</taxon>
        <taxon>Capsiceae</taxon>
        <taxon>Capsicum</taxon>
    </lineage>
</organism>
<gene>
    <name evidence="2" type="ORF">T459_13468</name>
</gene>
<evidence type="ECO:0000313" key="2">
    <source>
        <dbReference type="EMBL" id="PHT85025.1"/>
    </source>
</evidence>
<dbReference type="Proteomes" id="UP000222542">
    <property type="component" value="Unassembled WGS sequence"/>
</dbReference>
<keyword evidence="3" id="KW-1185">Reference proteome</keyword>
<dbReference type="PANTHER" id="PTHR11926:SF1375">
    <property type="entry name" value="GLYCOSYLTRANSFERASE"/>
    <property type="match status" value="1"/>
</dbReference>
<comment type="caution">
    <text evidence="2">The sequence shown here is derived from an EMBL/GenBank/DDBJ whole genome shotgun (WGS) entry which is preliminary data.</text>
</comment>
<comment type="similarity">
    <text evidence="1">Belongs to the UDP-glycosyltransferase family.</text>
</comment>
<protein>
    <submittedName>
        <fullName evidence="2">Uncharacterized protein</fullName>
    </submittedName>
</protein>
<dbReference type="Gene3D" id="3.40.50.2000">
    <property type="entry name" value="Glycogen Phosphorylase B"/>
    <property type="match status" value="2"/>
</dbReference>
<dbReference type="Gramene" id="PHT85025">
    <property type="protein sequence ID" value="PHT85025"/>
    <property type="gene ID" value="T459_13468"/>
</dbReference>
<reference evidence="2 3" key="1">
    <citation type="journal article" date="2014" name="Nat. Genet.">
        <title>Genome sequence of the hot pepper provides insights into the evolution of pungency in Capsicum species.</title>
        <authorList>
            <person name="Kim S."/>
            <person name="Park M."/>
            <person name="Yeom S.I."/>
            <person name="Kim Y.M."/>
            <person name="Lee J.M."/>
            <person name="Lee H.A."/>
            <person name="Seo E."/>
            <person name="Choi J."/>
            <person name="Cheong K."/>
            <person name="Kim K.T."/>
            <person name="Jung K."/>
            <person name="Lee G.W."/>
            <person name="Oh S.K."/>
            <person name="Bae C."/>
            <person name="Kim S.B."/>
            <person name="Lee H.Y."/>
            <person name="Kim S.Y."/>
            <person name="Kim M.S."/>
            <person name="Kang B.C."/>
            <person name="Jo Y.D."/>
            <person name="Yang H.B."/>
            <person name="Jeong H.J."/>
            <person name="Kang W.H."/>
            <person name="Kwon J.K."/>
            <person name="Shin C."/>
            <person name="Lim J.Y."/>
            <person name="Park J.H."/>
            <person name="Huh J.H."/>
            <person name="Kim J.S."/>
            <person name="Kim B.D."/>
            <person name="Cohen O."/>
            <person name="Paran I."/>
            <person name="Suh M.C."/>
            <person name="Lee S.B."/>
            <person name="Kim Y.K."/>
            <person name="Shin Y."/>
            <person name="Noh S.J."/>
            <person name="Park J."/>
            <person name="Seo Y.S."/>
            <person name="Kwon S.Y."/>
            <person name="Kim H.A."/>
            <person name="Park J.M."/>
            <person name="Kim H.J."/>
            <person name="Choi S.B."/>
            <person name="Bosland P.W."/>
            <person name="Reeves G."/>
            <person name="Jo S.H."/>
            <person name="Lee B.W."/>
            <person name="Cho H.T."/>
            <person name="Choi H.S."/>
            <person name="Lee M.S."/>
            <person name="Yu Y."/>
            <person name="Do Choi Y."/>
            <person name="Park B.S."/>
            <person name="van Deynze A."/>
            <person name="Ashrafi H."/>
            <person name="Hill T."/>
            <person name="Kim W.T."/>
            <person name="Pai H.S."/>
            <person name="Ahn H.K."/>
            <person name="Yeam I."/>
            <person name="Giovannoni J.J."/>
            <person name="Rose J.K."/>
            <person name="Sorensen I."/>
            <person name="Lee S.J."/>
            <person name="Kim R.W."/>
            <person name="Choi I.Y."/>
            <person name="Choi B.S."/>
            <person name="Lim J.S."/>
            <person name="Lee Y.H."/>
            <person name="Choi D."/>
        </authorList>
    </citation>
    <scope>NUCLEOTIDE SEQUENCE [LARGE SCALE GENOMIC DNA]</scope>
    <source>
        <strain evidence="3">cv. CM334</strain>
    </source>
</reference>
<dbReference type="PANTHER" id="PTHR11926">
    <property type="entry name" value="GLUCOSYL/GLUCURONOSYL TRANSFERASES"/>
    <property type="match status" value="1"/>
</dbReference>